<dbReference type="InParanoid" id="A0A251T4D2"/>
<evidence type="ECO:0000256" key="1">
    <source>
        <dbReference type="ARBA" id="ARBA00022737"/>
    </source>
</evidence>
<feature type="repeat" description="PPR" evidence="2">
    <location>
        <begin position="58"/>
        <end position="92"/>
    </location>
</feature>
<evidence type="ECO:0000313" key="4">
    <source>
        <dbReference type="EMBL" id="OTG05669.1"/>
    </source>
</evidence>
<dbReference type="GO" id="GO:0009451">
    <property type="term" value="P:RNA modification"/>
    <property type="evidence" value="ECO:0007669"/>
    <property type="project" value="InterPro"/>
</dbReference>
<organism evidence="4 5">
    <name type="scientific">Helianthus annuus</name>
    <name type="common">Common sunflower</name>
    <dbReference type="NCBI Taxonomy" id="4232"/>
    <lineage>
        <taxon>Eukaryota</taxon>
        <taxon>Viridiplantae</taxon>
        <taxon>Streptophyta</taxon>
        <taxon>Embryophyta</taxon>
        <taxon>Tracheophyta</taxon>
        <taxon>Spermatophyta</taxon>
        <taxon>Magnoliopsida</taxon>
        <taxon>eudicotyledons</taxon>
        <taxon>Gunneridae</taxon>
        <taxon>Pentapetalae</taxon>
        <taxon>asterids</taxon>
        <taxon>campanulids</taxon>
        <taxon>Asterales</taxon>
        <taxon>Asteraceae</taxon>
        <taxon>Asteroideae</taxon>
        <taxon>Heliantheae alliance</taxon>
        <taxon>Heliantheae</taxon>
        <taxon>Helianthus</taxon>
    </lineage>
</organism>
<reference evidence="3 5" key="1">
    <citation type="journal article" date="2017" name="Nature">
        <title>The sunflower genome provides insights into oil metabolism, flowering and Asterid evolution.</title>
        <authorList>
            <person name="Badouin H."/>
            <person name="Gouzy J."/>
            <person name="Grassa C.J."/>
            <person name="Murat F."/>
            <person name="Staton S.E."/>
            <person name="Cottret L."/>
            <person name="Lelandais-Briere C."/>
            <person name="Owens G.L."/>
            <person name="Carrere S."/>
            <person name="Mayjonade B."/>
            <person name="Legrand L."/>
            <person name="Gill N."/>
            <person name="Kane N.C."/>
            <person name="Bowers J.E."/>
            <person name="Hubner S."/>
            <person name="Bellec A."/>
            <person name="Berard A."/>
            <person name="Berges H."/>
            <person name="Blanchet N."/>
            <person name="Boniface M.C."/>
            <person name="Brunel D."/>
            <person name="Catrice O."/>
            <person name="Chaidir N."/>
            <person name="Claudel C."/>
            <person name="Donnadieu C."/>
            <person name="Faraut T."/>
            <person name="Fievet G."/>
            <person name="Helmstetter N."/>
            <person name="King M."/>
            <person name="Knapp S.J."/>
            <person name="Lai Z."/>
            <person name="Le Paslier M.C."/>
            <person name="Lippi Y."/>
            <person name="Lorenzon L."/>
            <person name="Mandel J.R."/>
            <person name="Marage G."/>
            <person name="Marchand G."/>
            <person name="Marquand E."/>
            <person name="Bret-Mestries E."/>
            <person name="Morien E."/>
            <person name="Nambeesan S."/>
            <person name="Nguyen T."/>
            <person name="Pegot-Espagnet P."/>
            <person name="Pouilly N."/>
            <person name="Raftis F."/>
            <person name="Sallet E."/>
            <person name="Schiex T."/>
            <person name="Thomas J."/>
            <person name="Vandecasteele C."/>
            <person name="Vares D."/>
            <person name="Vear F."/>
            <person name="Vautrin S."/>
            <person name="Crespi M."/>
            <person name="Mangin B."/>
            <person name="Burke J.M."/>
            <person name="Salse J."/>
            <person name="Munos S."/>
            <person name="Vincourt P."/>
            <person name="Rieseberg L.H."/>
            <person name="Langlade N.B."/>
        </authorList>
    </citation>
    <scope>NUCLEOTIDE SEQUENCE [LARGE SCALE GENOMIC DNA]</scope>
    <source>
        <strain evidence="5">cv. SF193</strain>
        <tissue evidence="3">Leaves</tissue>
    </source>
</reference>
<dbReference type="Proteomes" id="UP000215914">
    <property type="component" value="Chromosome 12"/>
</dbReference>
<name>A0A251T4D2_HELAN</name>
<dbReference type="NCBIfam" id="TIGR00756">
    <property type="entry name" value="PPR"/>
    <property type="match status" value="1"/>
</dbReference>
<evidence type="ECO:0000313" key="3">
    <source>
        <dbReference type="EMBL" id="KAF5778412.1"/>
    </source>
</evidence>
<proteinExistence type="predicted"/>
<reference evidence="3" key="3">
    <citation type="submission" date="2020-06" db="EMBL/GenBank/DDBJ databases">
        <title>Helianthus annuus Genome sequencing and assembly Release 2.</title>
        <authorList>
            <person name="Gouzy J."/>
            <person name="Langlade N."/>
            <person name="Munos S."/>
        </authorList>
    </citation>
    <scope>NUCLEOTIDE SEQUENCE</scope>
    <source>
        <tissue evidence="3">Leaves</tissue>
    </source>
</reference>
<dbReference type="EMBL" id="MNCJ02000327">
    <property type="protein sequence ID" value="KAF5778412.1"/>
    <property type="molecule type" value="Genomic_DNA"/>
</dbReference>
<protein>
    <submittedName>
        <fullName evidence="4">Putative pentatricopeptide repeat protein</fullName>
    </submittedName>
    <submittedName>
        <fullName evidence="3">Tetratricopeptide-like helical domain superfamily</fullName>
    </submittedName>
</protein>
<reference evidence="4" key="2">
    <citation type="submission" date="2017-02" db="EMBL/GenBank/DDBJ databases">
        <title>Sunflower complete genome.</title>
        <authorList>
            <person name="Langlade N."/>
            <person name="Munos S."/>
        </authorList>
    </citation>
    <scope>NUCLEOTIDE SEQUENCE [LARGE SCALE GENOMIC DNA]</scope>
    <source>
        <tissue evidence="4">Leaves</tissue>
    </source>
</reference>
<gene>
    <name evidence="4" type="ORF">HannXRQ_Chr12g0376161</name>
    <name evidence="3" type="ORF">HanXRQr2_Chr12g0547171</name>
</gene>
<dbReference type="InterPro" id="IPR046960">
    <property type="entry name" value="PPR_At4g14850-like_plant"/>
</dbReference>
<dbReference type="EMBL" id="CM007901">
    <property type="protein sequence ID" value="OTG05669.1"/>
    <property type="molecule type" value="Genomic_DNA"/>
</dbReference>
<sequence length="97" mass="11084">MRPKQFLSTSPSYSCSYCQIWDATRFVFHDVTSLVNVYGKCGAMEAARKVFGHLSKRNVVTWTSLMSGYVHNSQPEEAIHVFIQMLEHGSYPTNYTI</sequence>
<accession>A0A251T4D2</accession>
<keyword evidence="5" id="KW-1185">Reference proteome</keyword>
<dbReference type="Pfam" id="PF13041">
    <property type="entry name" value="PPR_2"/>
    <property type="match status" value="1"/>
</dbReference>
<dbReference type="PROSITE" id="PS51375">
    <property type="entry name" value="PPR"/>
    <property type="match status" value="1"/>
</dbReference>
<evidence type="ECO:0000256" key="2">
    <source>
        <dbReference type="PROSITE-ProRule" id="PRU00708"/>
    </source>
</evidence>
<dbReference type="Gramene" id="mRNA:HanXRQr2_Chr12g0547171">
    <property type="protein sequence ID" value="CDS:HanXRQr2_Chr12g0547171.1"/>
    <property type="gene ID" value="HanXRQr2_Chr12g0547171"/>
</dbReference>
<dbReference type="InterPro" id="IPR011990">
    <property type="entry name" value="TPR-like_helical_dom_sf"/>
</dbReference>
<dbReference type="InterPro" id="IPR002885">
    <property type="entry name" value="PPR_rpt"/>
</dbReference>
<dbReference type="AlphaFoldDB" id="A0A251T4D2"/>
<dbReference type="GO" id="GO:0003723">
    <property type="term" value="F:RNA binding"/>
    <property type="evidence" value="ECO:0007669"/>
    <property type="project" value="InterPro"/>
</dbReference>
<dbReference type="Gene3D" id="1.25.40.10">
    <property type="entry name" value="Tetratricopeptide repeat domain"/>
    <property type="match status" value="1"/>
</dbReference>
<keyword evidence="1" id="KW-0677">Repeat</keyword>
<dbReference type="OMA" id="IWDATRF"/>
<dbReference type="PANTHER" id="PTHR47926">
    <property type="entry name" value="PENTATRICOPEPTIDE REPEAT-CONTAINING PROTEIN"/>
    <property type="match status" value="1"/>
</dbReference>
<evidence type="ECO:0000313" key="5">
    <source>
        <dbReference type="Proteomes" id="UP000215914"/>
    </source>
</evidence>